<proteinExistence type="predicted"/>
<dbReference type="GO" id="GO:0005829">
    <property type="term" value="C:cytosol"/>
    <property type="evidence" value="ECO:0007669"/>
    <property type="project" value="TreeGrafter"/>
</dbReference>
<dbReference type="GO" id="GO:0006355">
    <property type="term" value="P:regulation of DNA-templated transcription"/>
    <property type="evidence" value="ECO:0007669"/>
    <property type="project" value="InterPro"/>
</dbReference>
<comment type="caution">
    <text evidence="12">The sequence shown here is derived from an EMBL/GenBank/DDBJ whole genome shotgun (WGS) entry which is preliminary data.</text>
</comment>
<dbReference type="GO" id="GO:0000156">
    <property type="term" value="F:phosphorelay response regulator activity"/>
    <property type="evidence" value="ECO:0007669"/>
    <property type="project" value="TreeGrafter"/>
</dbReference>
<dbReference type="PANTHER" id="PTHR48111:SF40">
    <property type="entry name" value="PHOSPHATE REGULON TRANSCRIPTIONAL REGULATORY PROTEIN PHOB"/>
    <property type="match status" value="1"/>
</dbReference>
<evidence type="ECO:0000256" key="3">
    <source>
        <dbReference type="ARBA" id="ARBA00023012"/>
    </source>
</evidence>
<keyword evidence="3" id="KW-0902">Two-component regulatory system</keyword>
<evidence type="ECO:0000256" key="5">
    <source>
        <dbReference type="ARBA" id="ARBA00023125"/>
    </source>
</evidence>
<feature type="domain" description="Response regulatory" evidence="10">
    <location>
        <begin position="3"/>
        <end position="118"/>
    </location>
</feature>
<gene>
    <name evidence="12" type="ORF">ENS31_04610</name>
</gene>
<dbReference type="InterPro" id="IPR011006">
    <property type="entry name" value="CheY-like_superfamily"/>
</dbReference>
<comment type="function">
    <text evidence="7">This protein is a positive regulator for the phosphate regulon. Transcription of this operon is positively regulated by PhoB and PhoR when phosphate is limited.</text>
</comment>
<dbReference type="Pfam" id="PF00486">
    <property type="entry name" value="Trans_reg_C"/>
    <property type="match status" value="1"/>
</dbReference>
<evidence type="ECO:0000259" key="10">
    <source>
        <dbReference type="PROSITE" id="PS50110"/>
    </source>
</evidence>
<evidence type="ECO:0000259" key="11">
    <source>
        <dbReference type="PROSITE" id="PS51755"/>
    </source>
</evidence>
<dbReference type="PANTHER" id="PTHR48111">
    <property type="entry name" value="REGULATOR OF RPOS"/>
    <property type="match status" value="1"/>
</dbReference>
<evidence type="ECO:0000256" key="1">
    <source>
        <dbReference type="ARBA" id="ARBA00013332"/>
    </source>
</evidence>
<dbReference type="InterPro" id="IPR039420">
    <property type="entry name" value="WalR-like"/>
</dbReference>
<dbReference type="GO" id="GO:0000976">
    <property type="term" value="F:transcription cis-regulatory region binding"/>
    <property type="evidence" value="ECO:0007669"/>
    <property type="project" value="TreeGrafter"/>
</dbReference>
<evidence type="ECO:0000256" key="9">
    <source>
        <dbReference type="PROSITE-ProRule" id="PRU01091"/>
    </source>
</evidence>
<organism evidence="12">
    <name type="scientific">Ignavibacterium album</name>
    <dbReference type="NCBI Taxonomy" id="591197"/>
    <lineage>
        <taxon>Bacteria</taxon>
        <taxon>Pseudomonadati</taxon>
        <taxon>Ignavibacteriota</taxon>
        <taxon>Ignavibacteria</taxon>
        <taxon>Ignavibacteriales</taxon>
        <taxon>Ignavibacteriaceae</taxon>
        <taxon>Ignavibacterium</taxon>
    </lineage>
</organism>
<sequence length="229" mass="26544">MSRILLVDDEPDILEFLKYNLEQEGYQVITGTDGQQALEKISENPDLIILDIMMPKLDGFEVLERIRADKRYKEIPVIFLTAKAGEVHEIKGLELGASDYIQKPISPKKLIARVKANLKKSELTLRKEKLPERITFGPIEIDRKTFSVTVDGEKIYFPRKEFEILFFLLSNPDRVFNREILLKEIWGSDVYVVDRTVDVHVRKIREKLGKYSEMIETIKGVGYKVKSVE</sequence>
<dbReference type="CDD" id="cd00383">
    <property type="entry name" value="trans_reg_C"/>
    <property type="match status" value="1"/>
</dbReference>
<keyword evidence="5 9" id="KW-0238">DNA-binding</keyword>
<dbReference type="PROSITE" id="PS51755">
    <property type="entry name" value="OMPR_PHOB"/>
    <property type="match status" value="1"/>
</dbReference>
<dbReference type="PROSITE" id="PS50110">
    <property type="entry name" value="RESPONSE_REGULATORY"/>
    <property type="match status" value="1"/>
</dbReference>
<dbReference type="Gene3D" id="1.10.10.10">
    <property type="entry name" value="Winged helix-like DNA-binding domain superfamily/Winged helix DNA-binding domain"/>
    <property type="match status" value="1"/>
</dbReference>
<feature type="modified residue" description="4-aspartylphosphate" evidence="8">
    <location>
        <position position="51"/>
    </location>
</feature>
<dbReference type="EMBL" id="DSUJ01000008">
    <property type="protein sequence ID" value="HFI90800.1"/>
    <property type="molecule type" value="Genomic_DNA"/>
</dbReference>
<evidence type="ECO:0000256" key="6">
    <source>
        <dbReference type="ARBA" id="ARBA00023163"/>
    </source>
</evidence>
<evidence type="ECO:0000256" key="7">
    <source>
        <dbReference type="ARBA" id="ARBA00024735"/>
    </source>
</evidence>
<dbReference type="InterPro" id="IPR001789">
    <property type="entry name" value="Sig_transdc_resp-reg_receiver"/>
</dbReference>
<feature type="domain" description="OmpR/PhoB-type" evidence="11">
    <location>
        <begin position="131"/>
        <end position="227"/>
    </location>
</feature>
<dbReference type="InterPro" id="IPR036388">
    <property type="entry name" value="WH-like_DNA-bd_sf"/>
</dbReference>
<evidence type="ECO:0000256" key="4">
    <source>
        <dbReference type="ARBA" id="ARBA00023015"/>
    </source>
</evidence>
<keyword evidence="4" id="KW-0805">Transcription regulation</keyword>
<dbReference type="SMART" id="SM00448">
    <property type="entry name" value="REC"/>
    <property type="match status" value="1"/>
</dbReference>
<feature type="DNA-binding region" description="OmpR/PhoB-type" evidence="9">
    <location>
        <begin position="131"/>
        <end position="227"/>
    </location>
</feature>
<evidence type="ECO:0000313" key="12">
    <source>
        <dbReference type="EMBL" id="HFI90800.1"/>
    </source>
</evidence>
<dbReference type="InterPro" id="IPR001867">
    <property type="entry name" value="OmpR/PhoB-type_DNA-bd"/>
</dbReference>
<name>A0A7V3E6A7_9BACT</name>
<reference evidence="12" key="1">
    <citation type="journal article" date="2020" name="mSystems">
        <title>Genome- and Community-Level Interaction Insights into Carbon Utilization and Element Cycling Functions of Hydrothermarchaeota in Hydrothermal Sediment.</title>
        <authorList>
            <person name="Zhou Z."/>
            <person name="Liu Y."/>
            <person name="Xu W."/>
            <person name="Pan J."/>
            <person name="Luo Z.H."/>
            <person name="Li M."/>
        </authorList>
    </citation>
    <scope>NUCLEOTIDE SEQUENCE [LARGE SCALE GENOMIC DNA]</scope>
    <source>
        <strain evidence="12">SpSt-479</strain>
    </source>
</reference>
<dbReference type="SMART" id="SM00862">
    <property type="entry name" value="Trans_reg_C"/>
    <property type="match status" value="1"/>
</dbReference>
<dbReference type="GO" id="GO:0032993">
    <property type="term" value="C:protein-DNA complex"/>
    <property type="evidence" value="ECO:0007669"/>
    <property type="project" value="TreeGrafter"/>
</dbReference>
<keyword evidence="6" id="KW-0804">Transcription</keyword>
<dbReference type="AlphaFoldDB" id="A0A7V3E6A7"/>
<accession>A0A7V3E6A7</accession>
<dbReference type="SUPFAM" id="SSF52172">
    <property type="entry name" value="CheY-like"/>
    <property type="match status" value="1"/>
</dbReference>
<protein>
    <recommendedName>
        <fullName evidence="1">Phosphate regulon transcriptional regulatory protein PhoB</fullName>
    </recommendedName>
</protein>
<dbReference type="FunFam" id="1.10.10.10:FF:000018">
    <property type="entry name" value="DNA-binding response regulator ResD"/>
    <property type="match status" value="1"/>
</dbReference>
<keyword evidence="2 8" id="KW-0597">Phosphoprotein</keyword>
<dbReference type="FunFam" id="3.40.50.2300:FF:000001">
    <property type="entry name" value="DNA-binding response regulator PhoB"/>
    <property type="match status" value="1"/>
</dbReference>
<evidence type="ECO:0000256" key="2">
    <source>
        <dbReference type="ARBA" id="ARBA00022553"/>
    </source>
</evidence>
<dbReference type="Pfam" id="PF00072">
    <property type="entry name" value="Response_reg"/>
    <property type="match status" value="1"/>
</dbReference>
<evidence type="ECO:0000256" key="8">
    <source>
        <dbReference type="PROSITE-ProRule" id="PRU00169"/>
    </source>
</evidence>
<dbReference type="Gene3D" id="3.40.50.2300">
    <property type="match status" value="1"/>
</dbReference>